<dbReference type="Pfam" id="PF14464">
    <property type="entry name" value="Prok-JAB"/>
    <property type="match status" value="1"/>
</dbReference>
<evidence type="ECO:0008006" key="10">
    <source>
        <dbReference type="Google" id="ProtNLM"/>
    </source>
</evidence>
<keyword evidence="2" id="KW-0479">Metal-binding</keyword>
<sequence length="211" mass="22410">MSLIYAAAGISALETATAMGMPVALAPIDSAFERLHENGLRLIVAADGLYIEARSSRLYALRRVAPCVTPFGSVAARLLLRAGPLPRALLDTFSQMAQTAHPREAAALAISRDGSRYELHVPPANGQAGRITYDDTGYADDDMVFDLHSHGPFSAVFSATDDASDRSRGVPHISIVLGNCKSPSTIACAARLCAGPYLLNLSKQDISEILQ</sequence>
<dbReference type="SUPFAM" id="SSF102712">
    <property type="entry name" value="JAB1/MPN domain"/>
    <property type="match status" value="1"/>
</dbReference>
<name>A0A4S3KMS2_9GAMM</name>
<feature type="domain" description="JAB" evidence="7">
    <location>
        <begin position="87"/>
        <end position="180"/>
    </location>
</feature>
<dbReference type="RefSeq" id="WP_081130133.1">
    <property type="nucleotide sequence ID" value="NZ_LDOS01000005.1"/>
</dbReference>
<dbReference type="Pfam" id="PF09436">
    <property type="entry name" value="DUF2016"/>
    <property type="match status" value="1"/>
</dbReference>
<dbReference type="GO" id="GO:0046872">
    <property type="term" value="F:metal ion binding"/>
    <property type="evidence" value="ECO:0007669"/>
    <property type="project" value="UniProtKB-KW"/>
</dbReference>
<organism evidence="8 9">
    <name type="scientific">Metallibacterium scheffleri</name>
    <dbReference type="NCBI Taxonomy" id="993689"/>
    <lineage>
        <taxon>Bacteria</taxon>
        <taxon>Pseudomonadati</taxon>
        <taxon>Pseudomonadota</taxon>
        <taxon>Gammaproteobacteria</taxon>
        <taxon>Lysobacterales</taxon>
        <taxon>Rhodanobacteraceae</taxon>
        <taxon>Metallibacterium</taxon>
    </lineage>
</organism>
<dbReference type="Proteomes" id="UP000307749">
    <property type="component" value="Unassembled WGS sequence"/>
</dbReference>
<evidence type="ECO:0000256" key="1">
    <source>
        <dbReference type="ARBA" id="ARBA00022670"/>
    </source>
</evidence>
<keyword evidence="3" id="KW-0378">Hydrolase</keyword>
<keyword evidence="4" id="KW-0862">Zinc</keyword>
<protein>
    <recommendedName>
        <fullName evidence="10">PRTRC system protein A</fullName>
    </recommendedName>
</protein>
<evidence type="ECO:0000313" key="9">
    <source>
        <dbReference type="Proteomes" id="UP000307749"/>
    </source>
</evidence>
<proteinExistence type="predicted"/>
<dbReference type="InterPro" id="IPR028090">
    <property type="entry name" value="JAB_dom_prok"/>
</dbReference>
<keyword evidence="5" id="KW-0482">Metalloprotease</keyword>
<evidence type="ECO:0000313" key="8">
    <source>
        <dbReference type="EMBL" id="THD10109.1"/>
    </source>
</evidence>
<feature type="domain" description="DUF2016" evidence="6">
    <location>
        <begin position="13"/>
        <end position="81"/>
    </location>
</feature>
<dbReference type="GO" id="GO:0006508">
    <property type="term" value="P:proteolysis"/>
    <property type="evidence" value="ECO:0007669"/>
    <property type="project" value="UniProtKB-KW"/>
</dbReference>
<keyword evidence="9" id="KW-1185">Reference proteome</keyword>
<evidence type="ECO:0000256" key="4">
    <source>
        <dbReference type="ARBA" id="ARBA00022833"/>
    </source>
</evidence>
<dbReference type="NCBIfam" id="TIGR03735">
    <property type="entry name" value="PRTRC_A"/>
    <property type="match status" value="1"/>
</dbReference>
<dbReference type="STRING" id="993689.GCA_002077135_00066"/>
<dbReference type="InterPro" id="IPR022499">
    <property type="entry name" value="PRTRC_protein-A"/>
</dbReference>
<dbReference type="OrthoDB" id="570424at2"/>
<reference evidence="8 9" key="1">
    <citation type="submission" date="2017-02" db="EMBL/GenBank/DDBJ databases">
        <title>Whole genome sequencing of Metallibacterium scheffleri DSM 24874 (T).</title>
        <authorList>
            <person name="Kumar S."/>
            <person name="Patil P."/>
            <person name="Patil P.B."/>
        </authorList>
    </citation>
    <scope>NUCLEOTIDE SEQUENCE [LARGE SCALE GENOMIC DNA]</scope>
    <source>
        <strain evidence="8 9">DSM 24874</strain>
    </source>
</reference>
<evidence type="ECO:0000256" key="2">
    <source>
        <dbReference type="ARBA" id="ARBA00022723"/>
    </source>
</evidence>
<evidence type="ECO:0000256" key="5">
    <source>
        <dbReference type="ARBA" id="ARBA00023049"/>
    </source>
</evidence>
<evidence type="ECO:0000256" key="3">
    <source>
        <dbReference type="ARBA" id="ARBA00022801"/>
    </source>
</evidence>
<evidence type="ECO:0000259" key="7">
    <source>
        <dbReference type="Pfam" id="PF14464"/>
    </source>
</evidence>
<gene>
    <name evidence="8" type="ORF">B1806_09575</name>
</gene>
<dbReference type="GO" id="GO:0008237">
    <property type="term" value="F:metallopeptidase activity"/>
    <property type="evidence" value="ECO:0007669"/>
    <property type="project" value="UniProtKB-KW"/>
</dbReference>
<comment type="caution">
    <text evidence="8">The sequence shown here is derived from an EMBL/GenBank/DDBJ whole genome shotgun (WGS) entry which is preliminary data.</text>
</comment>
<dbReference type="EMBL" id="MWQO01000033">
    <property type="protein sequence ID" value="THD10109.1"/>
    <property type="molecule type" value="Genomic_DNA"/>
</dbReference>
<dbReference type="InterPro" id="IPR018560">
    <property type="entry name" value="DUF2016"/>
</dbReference>
<keyword evidence="1" id="KW-0645">Protease</keyword>
<dbReference type="AlphaFoldDB" id="A0A4S3KMS2"/>
<evidence type="ECO:0000259" key="6">
    <source>
        <dbReference type="Pfam" id="PF09436"/>
    </source>
</evidence>
<accession>A0A4S3KMS2</accession>